<evidence type="ECO:0000313" key="6">
    <source>
        <dbReference type="Proteomes" id="UP000183945"/>
    </source>
</evidence>
<dbReference type="InterPro" id="IPR001258">
    <property type="entry name" value="NHL_repeat"/>
</dbReference>
<keyword evidence="1" id="KW-0732">Signal</keyword>
<dbReference type="STRING" id="1073325.SAMN05444483_103132"/>
<gene>
    <name evidence="5" type="ORF">SAMN05444483_103132</name>
</gene>
<dbReference type="Pfam" id="PF18962">
    <property type="entry name" value="Por_Secre_tail"/>
    <property type="match status" value="1"/>
</dbReference>
<accession>A0A1M5FCW4</accession>
<feature type="repeat" description="NHL" evidence="3">
    <location>
        <begin position="273"/>
        <end position="311"/>
    </location>
</feature>
<feature type="domain" description="HYR" evidence="4">
    <location>
        <begin position="563"/>
        <end position="647"/>
    </location>
</feature>
<dbReference type="Pfam" id="PF02494">
    <property type="entry name" value="HYR"/>
    <property type="match status" value="2"/>
</dbReference>
<evidence type="ECO:0000313" key="5">
    <source>
        <dbReference type="EMBL" id="SHF89326.1"/>
    </source>
</evidence>
<evidence type="ECO:0000256" key="2">
    <source>
        <dbReference type="ARBA" id="ARBA00022737"/>
    </source>
</evidence>
<dbReference type="InterPro" id="IPR026444">
    <property type="entry name" value="Secre_tail"/>
</dbReference>
<evidence type="ECO:0000256" key="3">
    <source>
        <dbReference type="PROSITE-ProRule" id="PRU00504"/>
    </source>
</evidence>
<proteinExistence type="predicted"/>
<reference evidence="6" key="1">
    <citation type="submission" date="2016-11" db="EMBL/GenBank/DDBJ databases">
        <authorList>
            <person name="Varghese N."/>
            <person name="Submissions S."/>
        </authorList>
    </citation>
    <scope>NUCLEOTIDE SEQUENCE [LARGE SCALE GENOMIC DNA]</scope>
    <source>
        <strain evidence="6">DSM 24579</strain>
    </source>
</reference>
<sequence length="1712" mass="186222">MNKYHSLPTGPNFRYLPKGLYPLLFIFFFLLKSGVGFGQENCIITSTATDPTETSPIPLNMKFEGSINRQLDEDDFIVSNGNIGNFERGVPEFTKSREDIEIENFQVEGSAFEIFIKGISEFLAEEFGDAVISIAHYTKDNLFYLSYSNGVKSLNLVTENKQSTSITGDDLNSPLDIEASLSGVDQRLYLADKNKQQVNVYNNATVKLDDFKVPNYDSSNDVGPTGIVTDDDGNIYVTVAFTPDGTYDVEYDKVAVYKPGNYNNPTVIPADNSGLQLDRPYRIAVDKNGRIYIADGGGSTPNGRVLVFDENYNHIHTIEGTQDKIGAPGSIIVDDFGYIYIIDYQNDITFNGIFQNPEDLLGEYDKIISTSYSVNVYDSNANFEYVTEFNQGLNLPIDLEIDYCGNILVNNLKLSGPAPEVLTGIDINFDFQLKTFTRHDNFTAEVTPNGEGLVEVSLNPENEFFPCDPQPECSFSIEYKTEAAPDPTFDCPIESEIDPLFYGNNCSVSVPDYEISNPQHFESDPFLVQTYTENENSVSVLLKVYDGENGDLVDECNFEVDLIDNKAPVISDCPPENIQYTIQEGETHILDDYTDQISVNDNCDSNPTIVQDPPAGTEITADQSVTLIVTDEADNETECNFKVEITEVAVPDPTFDCPVENNLDTIYYDDNCSYNVPKYKISNPQHFDPEPYLIQSHTENGDSVSVTIKVYNGEGGELVDICDFEVALEDNQAPVISGCPPENIQFTIQEGETHILDDYTGQISVNDNCDSNPSIVQDPPAGTEITADRLVTFTVTDKAGNETECNFMVEITEEEPNTAPVAADNTYSIDQNEVLTIPAPGILQNDTDSEDDNLTASLVTNVSNGTLTFNADGSFTYTPNTGFIGSDSFTYKANDGELDSNIATVTINVNSITAPNTAPVAADNTYSIDQNEVLTIPAPGILQNDTDSEEDNLTASLDSDVSNGTLTFNADGSFTYIPNSDFKGQDSFTYRANDGKLYSNIATVTITVNSTTAPNTAPVAVDNTYSIDQNEVLTIPAPGILQNDTDSEEDNLTASLDSDVSNGTLTLNADGSFTYEPDLGYTGQDSFTYTANDGTDDSNVATVTITVNSTTAPNTAPVAENDTYAVDQDEVLPISSPGILQNDTDADGDNLTASLVSDVSNGTLILNADGSFTYTPNSGYVGQDSFTYTANDGTDDSNVATVTITVNSTTAPNTAPVAENDTYAVDQDEVLPISSPGILQNDTDSEGDNLTASLVSDVFNGTLTFNADGSFIYEPSSGFTGQDSFTYRANDGKLDSNIATVTITVTKNDPAAPEINCLNHVIFLDKNGKASLEPKTIYNGDRADLELKLSQTNFDCSNLGSNTVTLIATDPETGLSSLCTAHIEVLDVISPEASCISGYVLELGEDGTASLAAAAIDNNSTDNCSIVSRSVSRQNFTRDDIGDVSVRLTVRDAAGNEGSCESVIKVIDKQTSDFQCKEKVSVSLNENGNATLAVEELYTGDASGINFDKNNYQFSCADLGTKTIQFNYSGRIEGSCSIKVEVKDELAPTINTNLINASLDEDGFFYLDENRVEAEDNCNTPLQITLEKTVFTCEDVGQNSILVEAEDASGIKTSKEITVIVSGAPCEPSIEFNDIRISPNPSAGIFKIGTPTDIKINEVKVFDSRGRFITQKDYNMNFRFYKLNLESLQESVYTLQIFTNNGEFVKRIIIKR</sequence>
<dbReference type="PROSITE" id="PS51125">
    <property type="entry name" value="NHL"/>
    <property type="match status" value="1"/>
</dbReference>
<feature type="domain" description="HYR" evidence="4">
    <location>
        <begin position="729"/>
        <end position="813"/>
    </location>
</feature>
<dbReference type="InterPro" id="IPR011042">
    <property type="entry name" value="6-blade_b-propeller_TolB-like"/>
</dbReference>
<dbReference type="Gene3D" id="2.60.40.2810">
    <property type="match status" value="2"/>
</dbReference>
<dbReference type="Gene3D" id="2.60.40.3440">
    <property type="match status" value="3"/>
</dbReference>
<dbReference type="EMBL" id="FQVT01000003">
    <property type="protein sequence ID" value="SHF89326.1"/>
    <property type="molecule type" value="Genomic_DNA"/>
</dbReference>
<keyword evidence="6" id="KW-1185">Reference proteome</keyword>
<dbReference type="InterPro" id="IPR003410">
    <property type="entry name" value="HYR_dom"/>
</dbReference>
<protein>
    <submittedName>
        <fullName evidence="5">Por secretion system C-terminal sorting domain-containing protein</fullName>
    </submittedName>
</protein>
<dbReference type="Gene3D" id="2.120.10.30">
    <property type="entry name" value="TolB, C-terminal domain"/>
    <property type="match status" value="1"/>
</dbReference>
<dbReference type="Proteomes" id="UP000183945">
    <property type="component" value="Unassembled WGS sequence"/>
</dbReference>
<keyword evidence="2" id="KW-0677">Repeat</keyword>
<dbReference type="PANTHER" id="PTHR46343">
    <property type="entry name" value="HYR DOMAIN-CONTAINING PROTEIN"/>
    <property type="match status" value="1"/>
</dbReference>
<name>A0A1M5FCW4_SALEC</name>
<dbReference type="SUPFAM" id="SSF63829">
    <property type="entry name" value="Calcium-dependent phosphotriesterase"/>
    <property type="match status" value="1"/>
</dbReference>
<dbReference type="PROSITE" id="PS50825">
    <property type="entry name" value="HYR"/>
    <property type="match status" value="2"/>
</dbReference>
<dbReference type="Pfam" id="PF17963">
    <property type="entry name" value="Big_9"/>
    <property type="match status" value="5"/>
</dbReference>
<evidence type="ECO:0000259" key="4">
    <source>
        <dbReference type="PROSITE" id="PS50825"/>
    </source>
</evidence>
<organism evidence="5 6">
    <name type="scientific">Salegentibacter echinorum</name>
    <dbReference type="NCBI Taxonomy" id="1073325"/>
    <lineage>
        <taxon>Bacteria</taxon>
        <taxon>Pseudomonadati</taxon>
        <taxon>Bacteroidota</taxon>
        <taxon>Flavobacteriia</taxon>
        <taxon>Flavobacteriales</taxon>
        <taxon>Flavobacteriaceae</taxon>
        <taxon>Salegentibacter</taxon>
    </lineage>
</organism>
<evidence type="ECO:0000256" key="1">
    <source>
        <dbReference type="ARBA" id="ARBA00022729"/>
    </source>
</evidence>
<dbReference type="PANTHER" id="PTHR46343:SF2">
    <property type="entry name" value="SUSHI_VON WILLEBRAND FACTOR TYPE A_EGF_PENTRAXIN DOMAIN-CONTAINING 1"/>
    <property type="match status" value="1"/>
</dbReference>
<dbReference type="OrthoDB" id="9805017at2"/>
<dbReference type="InterPro" id="IPR043555">
    <property type="entry name" value="SRPX-like"/>
</dbReference>
<dbReference type="NCBIfam" id="NF012211">
    <property type="entry name" value="tand_rpt_95"/>
    <property type="match status" value="5"/>
</dbReference>
<dbReference type="NCBIfam" id="TIGR04183">
    <property type="entry name" value="Por_Secre_tail"/>
    <property type="match status" value="1"/>
</dbReference>